<proteinExistence type="predicted"/>
<name>A0ABU4C2B6_RHOGO</name>
<evidence type="ECO:0000313" key="1">
    <source>
        <dbReference type="EMBL" id="MDV6270646.1"/>
    </source>
</evidence>
<accession>A0ABU4C2B6</accession>
<dbReference type="Proteomes" id="UP001185927">
    <property type="component" value="Unassembled WGS sequence"/>
</dbReference>
<organism evidence="1 2">
    <name type="scientific">Rhodococcus globerulus</name>
    <dbReference type="NCBI Taxonomy" id="33008"/>
    <lineage>
        <taxon>Bacteria</taxon>
        <taxon>Bacillati</taxon>
        <taxon>Actinomycetota</taxon>
        <taxon>Actinomycetes</taxon>
        <taxon>Mycobacteriales</taxon>
        <taxon>Nocardiaceae</taxon>
        <taxon>Rhodococcus</taxon>
    </lineage>
</organism>
<reference evidence="1 2" key="1">
    <citation type="submission" date="2023-10" db="EMBL/GenBank/DDBJ databases">
        <title>Development of a sustainable strategy for remediation of hydrocarbon-contaminated territories based on the waste exchange concept.</title>
        <authorList>
            <person name="Krivoruchko A."/>
        </authorList>
    </citation>
    <scope>NUCLEOTIDE SEQUENCE [LARGE SCALE GENOMIC DNA]</scope>
    <source>
        <strain evidence="1 2">IEGM 1203</strain>
    </source>
</reference>
<protein>
    <submittedName>
        <fullName evidence="1">Uncharacterized protein</fullName>
    </submittedName>
</protein>
<dbReference type="EMBL" id="JAWLKB010000021">
    <property type="protein sequence ID" value="MDV6270646.1"/>
    <property type="molecule type" value="Genomic_DNA"/>
</dbReference>
<evidence type="ECO:0000313" key="2">
    <source>
        <dbReference type="Proteomes" id="UP001185927"/>
    </source>
</evidence>
<sequence>MPCADVHWIQKLPPETLVVFTRGAIRAEHLSTDLAIRLAHSTGASALVMEASTQAIPLATEILADRLSIPLISIESMDAGVIVAACDEYVRAPEISALRIVTDAVNRFRTPPGNAQQLISALNRTIQADTAMIDAEGRLVAGAEHCHALAGMAEGRSLISATQPRPGSFITDDCESVVLQPIQIAHGSANIWLVAVKATCPSFLLDAIMQAMSVAALSYSVLLASRTAHIERESRH</sequence>
<gene>
    <name evidence="1" type="ORF">R3Q16_28855</name>
</gene>
<keyword evidence="2" id="KW-1185">Reference proteome</keyword>
<comment type="caution">
    <text evidence="1">The sequence shown here is derived from an EMBL/GenBank/DDBJ whole genome shotgun (WGS) entry which is preliminary data.</text>
</comment>
<dbReference type="RefSeq" id="WP_317545102.1">
    <property type="nucleotide sequence ID" value="NZ_JAWLKB010000021.1"/>
</dbReference>